<dbReference type="GO" id="GO:0016787">
    <property type="term" value="F:hydrolase activity"/>
    <property type="evidence" value="ECO:0007669"/>
    <property type="project" value="UniProtKB-KW"/>
</dbReference>
<evidence type="ECO:0000313" key="7">
    <source>
        <dbReference type="Proteomes" id="UP000553209"/>
    </source>
</evidence>
<proteinExistence type="predicted"/>
<sequence length="132" mass="14726">MNVQQIYLLDSEALSRAAGGERRMGARLKDANRAGIRVMTTAMTLIEAYDMRARQAAWQWTLSRIHVEPVTEEIANDAIQLLRSAGLHGHKYAIDAVLAAVALRQKEPVTVFTSDKDDMDQLCGDRVVVFKL</sequence>
<dbReference type="Pfam" id="PF01850">
    <property type="entry name" value="PIN"/>
    <property type="match status" value="1"/>
</dbReference>
<dbReference type="SUPFAM" id="SSF88723">
    <property type="entry name" value="PIN domain-like"/>
    <property type="match status" value="1"/>
</dbReference>
<evidence type="ECO:0000256" key="4">
    <source>
        <dbReference type="ARBA" id="ARBA00022842"/>
    </source>
</evidence>
<dbReference type="RefSeq" id="WP_061082156.1">
    <property type="nucleotide sequence ID" value="NZ_JAAXPG010000004.1"/>
</dbReference>
<dbReference type="GO" id="GO:0004518">
    <property type="term" value="F:nuclease activity"/>
    <property type="evidence" value="ECO:0007669"/>
    <property type="project" value="UniProtKB-KW"/>
</dbReference>
<feature type="domain" description="PIN" evidence="5">
    <location>
        <begin position="7"/>
        <end position="121"/>
    </location>
</feature>
<name>A0A7X6RPK5_9ACTN</name>
<dbReference type="InterPro" id="IPR029060">
    <property type="entry name" value="PIN-like_dom_sf"/>
</dbReference>
<keyword evidence="4" id="KW-0460">Magnesium</keyword>
<reference evidence="6 7" key="1">
    <citation type="submission" date="2020-04" db="EMBL/GenBank/DDBJ databases">
        <title>MicrobeNet Type strains.</title>
        <authorList>
            <person name="Nicholson A.C."/>
        </authorList>
    </citation>
    <scope>NUCLEOTIDE SEQUENCE [LARGE SCALE GENOMIC DNA]</scope>
    <source>
        <strain evidence="6 7">ATCC 23612</strain>
    </source>
</reference>
<protein>
    <submittedName>
        <fullName evidence="6">PIN domain-containing protein</fullName>
    </submittedName>
</protein>
<keyword evidence="7" id="KW-1185">Reference proteome</keyword>
<dbReference type="AlphaFoldDB" id="A0A7X6RPK5"/>
<dbReference type="InterPro" id="IPR002716">
    <property type="entry name" value="PIN_dom"/>
</dbReference>
<evidence type="ECO:0000256" key="3">
    <source>
        <dbReference type="ARBA" id="ARBA00022801"/>
    </source>
</evidence>
<accession>A0A7X6RPK5</accession>
<dbReference type="Gene3D" id="3.40.50.1010">
    <property type="entry name" value="5'-nuclease"/>
    <property type="match status" value="1"/>
</dbReference>
<keyword evidence="3" id="KW-0378">Hydrolase</keyword>
<evidence type="ECO:0000256" key="2">
    <source>
        <dbReference type="ARBA" id="ARBA00022723"/>
    </source>
</evidence>
<organism evidence="6 7">
    <name type="scientific">Nocardiopsis alborubida</name>
    <dbReference type="NCBI Taxonomy" id="146802"/>
    <lineage>
        <taxon>Bacteria</taxon>
        <taxon>Bacillati</taxon>
        <taxon>Actinomycetota</taxon>
        <taxon>Actinomycetes</taxon>
        <taxon>Streptosporangiales</taxon>
        <taxon>Nocardiopsidaceae</taxon>
        <taxon>Nocardiopsis</taxon>
    </lineage>
</organism>
<dbReference type="Proteomes" id="UP000553209">
    <property type="component" value="Unassembled WGS sequence"/>
</dbReference>
<keyword evidence="1" id="KW-0540">Nuclease</keyword>
<evidence type="ECO:0000256" key="1">
    <source>
        <dbReference type="ARBA" id="ARBA00022722"/>
    </source>
</evidence>
<gene>
    <name evidence="6" type="ORF">HGB44_06365</name>
</gene>
<evidence type="ECO:0000259" key="5">
    <source>
        <dbReference type="Pfam" id="PF01850"/>
    </source>
</evidence>
<keyword evidence="2" id="KW-0479">Metal-binding</keyword>
<dbReference type="EMBL" id="JAAXPG010000004">
    <property type="protein sequence ID" value="NKY97297.1"/>
    <property type="molecule type" value="Genomic_DNA"/>
</dbReference>
<evidence type="ECO:0000313" key="6">
    <source>
        <dbReference type="EMBL" id="NKY97297.1"/>
    </source>
</evidence>
<comment type="caution">
    <text evidence="6">The sequence shown here is derived from an EMBL/GenBank/DDBJ whole genome shotgun (WGS) entry which is preliminary data.</text>
</comment>
<dbReference type="GO" id="GO:0046872">
    <property type="term" value="F:metal ion binding"/>
    <property type="evidence" value="ECO:0007669"/>
    <property type="project" value="UniProtKB-KW"/>
</dbReference>